<dbReference type="PANTHER" id="PTHR30055">
    <property type="entry name" value="HTH-TYPE TRANSCRIPTIONAL REGULATOR RUTR"/>
    <property type="match status" value="1"/>
</dbReference>
<dbReference type="Proteomes" id="UP001629367">
    <property type="component" value="Unassembled WGS sequence"/>
</dbReference>
<dbReference type="PANTHER" id="PTHR30055:SF226">
    <property type="entry name" value="HTH-TYPE TRANSCRIPTIONAL REGULATOR PKSA"/>
    <property type="match status" value="1"/>
</dbReference>
<dbReference type="InterPro" id="IPR009057">
    <property type="entry name" value="Homeodomain-like_sf"/>
</dbReference>
<dbReference type="InterPro" id="IPR036271">
    <property type="entry name" value="Tet_transcr_reg_TetR-rel_C_sf"/>
</dbReference>
<proteinExistence type="predicted"/>
<feature type="DNA-binding region" description="H-T-H motif" evidence="2">
    <location>
        <begin position="40"/>
        <end position="59"/>
    </location>
</feature>
<dbReference type="InterPro" id="IPR001647">
    <property type="entry name" value="HTH_TetR"/>
</dbReference>
<feature type="domain" description="HTH tetR-type" evidence="3">
    <location>
        <begin position="17"/>
        <end position="77"/>
    </location>
</feature>
<dbReference type="PROSITE" id="PS50977">
    <property type="entry name" value="HTH_TETR_2"/>
    <property type="match status" value="1"/>
</dbReference>
<dbReference type="InterPro" id="IPR050109">
    <property type="entry name" value="HTH-type_TetR-like_transc_reg"/>
</dbReference>
<keyword evidence="5" id="KW-1185">Reference proteome</keyword>
<dbReference type="EMBL" id="JAQQBZ010000001">
    <property type="protein sequence ID" value="MFM0591527.1"/>
    <property type="molecule type" value="Genomic_DNA"/>
</dbReference>
<evidence type="ECO:0000256" key="2">
    <source>
        <dbReference type="PROSITE-ProRule" id="PRU00335"/>
    </source>
</evidence>
<dbReference type="SUPFAM" id="SSF48498">
    <property type="entry name" value="Tetracyclin repressor-like, C-terminal domain"/>
    <property type="match status" value="1"/>
</dbReference>
<dbReference type="Gene3D" id="1.10.357.10">
    <property type="entry name" value="Tetracycline Repressor, domain 2"/>
    <property type="match status" value="1"/>
</dbReference>
<reference evidence="4 5" key="1">
    <citation type="journal article" date="2024" name="Chem. Sci.">
        <title>Discovery of megapolipeptins by genome mining of a Burkholderiales bacteria collection.</title>
        <authorList>
            <person name="Paulo B.S."/>
            <person name="Recchia M.J.J."/>
            <person name="Lee S."/>
            <person name="Fergusson C.H."/>
            <person name="Romanowski S.B."/>
            <person name="Hernandez A."/>
            <person name="Krull N."/>
            <person name="Liu D.Y."/>
            <person name="Cavanagh H."/>
            <person name="Bos A."/>
            <person name="Gray C.A."/>
            <person name="Murphy B.T."/>
            <person name="Linington R.G."/>
            <person name="Eustaquio A.S."/>
        </authorList>
    </citation>
    <scope>NUCLEOTIDE SEQUENCE [LARGE SCALE GENOMIC DNA]</scope>
    <source>
        <strain evidence="4 5">RL17-335-BIF-A</strain>
    </source>
</reference>
<name>A0ABW9D0X7_9BURK</name>
<dbReference type="PRINTS" id="PR00455">
    <property type="entry name" value="HTHTETR"/>
</dbReference>
<sequence length="216" mass="24271">MKAPPQSTTRTRQRDRQAREQELVSAAAVVFAEKGYEKATTRGIAEAAGCSEGLIQRYFNGKEGLLLAVLKQEGSSQRDRFFERPLCASIVDEALDMISHGAAVLEKRSERMRIVLSRALLDRAFQADFQRISTRKDVQRGLKQRLARYVDEGMIDPTLDLDVVTELLMSFVFQLGFVHRELHQSKAADIQRMAEGFATLFARGVAPTPAARRKTQ</sequence>
<dbReference type="Gene3D" id="1.10.10.60">
    <property type="entry name" value="Homeodomain-like"/>
    <property type="match status" value="1"/>
</dbReference>
<gene>
    <name evidence="4" type="ORF">PQQ68_00745</name>
</gene>
<dbReference type="Pfam" id="PF00440">
    <property type="entry name" value="TetR_N"/>
    <property type="match status" value="1"/>
</dbReference>
<organism evidence="4 5">
    <name type="scientific">Paraburkholderia dilworthii</name>
    <dbReference type="NCBI Taxonomy" id="948106"/>
    <lineage>
        <taxon>Bacteria</taxon>
        <taxon>Pseudomonadati</taxon>
        <taxon>Pseudomonadota</taxon>
        <taxon>Betaproteobacteria</taxon>
        <taxon>Burkholderiales</taxon>
        <taxon>Burkholderiaceae</taxon>
        <taxon>Paraburkholderia</taxon>
    </lineage>
</organism>
<comment type="caution">
    <text evidence="4">The sequence shown here is derived from an EMBL/GenBank/DDBJ whole genome shotgun (WGS) entry which is preliminary data.</text>
</comment>
<dbReference type="SUPFAM" id="SSF46689">
    <property type="entry name" value="Homeodomain-like"/>
    <property type="match status" value="1"/>
</dbReference>
<dbReference type="RefSeq" id="WP_408208014.1">
    <property type="nucleotide sequence ID" value="NZ_JAQQBZ010000001.1"/>
</dbReference>
<evidence type="ECO:0000313" key="4">
    <source>
        <dbReference type="EMBL" id="MFM0591527.1"/>
    </source>
</evidence>
<evidence type="ECO:0000256" key="1">
    <source>
        <dbReference type="ARBA" id="ARBA00023125"/>
    </source>
</evidence>
<keyword evidence="1 2" id="KW-0238">DNA-binding</keyword>
<evidence type="ECO:0000259" key="3">
    <source>
        <dbReference type="PROSITE" id="PS50977"/>
    </source>
</evidence>
<accession>A0ABW9D0X7</accession>
<protein>
    <submittedName>
        <fullName evidence="4">TetR/AcrR family transcriptional regulator</fullName>
    </submittedName>
</protein>
<evidence type="ECO:0000313" key="5">
    <source>
        <dbReference type="Proteomes" id="UP001629367"/>
    </source>
</evidence>